<dbReference type="InterPro" id="IPR018957">
    <property type="entry name" value="Znf_C3HC4_RING-type"/>
</dbReference>
<dbReference type="EMBL" id="KV419402">
    <property type="protein sequence ID" value="KZS95339.1"/>
    <property type="molecule type" value="Genomic_DNA"/>
</dbReference>
<evidence type="ECO:0000256" key="1">
    <source>
        <dbReference type="ARBA" id="ARBA00000900"/>
    </source>
</evidence>
<dbReference type="PROSITE" id="PS50089">
    <property type="entry name" value="ZF_RING_2"/>
    <property type="match status" value="1"/>
</dbReference>
<evidence type="ECO:0000313" key="12">
    <source>
        <dbReference type="EMBL" id="KZS95339.1"/>
    </source>
</evidence>
<dbReference type="GO" id="GO:0008270">
    <property type="term" value="F:zinc ion binding"/>
    <property type="evidence" value="ECO:0007669"/>
    <property type="project" value="UniProtKB-KW"/>
</dbReference>
<evidence type="ECO:0000256" key="5">
    <source>
        <dbReference type="ARBA" id="ARBA00022771"/>
    </source>
</evidence>
<keyword evidence="4" id="KW-0479">Metal-binding</keyword>
<evidence type="ECO:0000256" key="7">
    <source>
        <dbReference type="ARBA" id="ARBA00023015"/>
    </source>
</evidence>
<comment type="catalytic activity">
    <reaction evidence="1">
        <text>S-ubiquitinyl-[E2 ubiquitin-conjugating enzyme]-L-cysteine + [acceptor protein]-L-lysine = [E2 ubiquitin-conjugating enzyme]-L-cysteine + N(6)-ubiquitinyl-[acceptor protein]-L-lysine.</text>
        <dbReference type="EC" id="2.3.2.27"/>
    </reaction>
</comment>
<organism evidence="12 13">
    <name type="scientific">Sistotremastrum niveocremeum HHB9708</name>
    <dbReference type="NCBI Taxonomy" id="1314777"/>
    <lineage>
        <taxon>Eukaryota</taxon>
        <taxon>Fungi</taxon>
        <taxon>Dikarya</taxon>
        <taxon>Basidiomycota</taxon>
        <taxon>Agaricomycotina</taxon>
        <taxon>Agaricomycetes</taxon>
        <taxon>Sistotremastrales</taxon>
        <taxon>Sistotremastraceae</taxon>
        <taxon>Sertulicium</taxon>
        <taxon>Sertulicium niveocremeum</taxon>
    </lineage>
</organism>
<feature type="region of interest" description="Disordered" evidence="10">
    <location>
        <begin position="301"/>
        <end position="414"/>
    </location>
</feature>
<evidence type="ECO:0000256" key="4">
    <source>
        <dbReference type="ARBA" id="ARBA00022723"/>
    </source>
</evidence>
<keyword evidence="7" id="KW-0805">Transcription regulation</keyword>
<dbReference type="GO" id="GO:0000209">
    <property type="term" value="P:protein polyubiquitination"/>
    <property type="evidence" value="ECO:0007669"/>
    <property type="project" value="TreeGrafter"/>
</dbReference>
<dbReference type="PANTHER" id="PTHR46077:SF1">
    <property type="entry name" value="TOP1 BINDING ARGININE_SERINE RICH PROTEIN, E3 UBIQUITIN LIGASE"/>
    <property type="match status" value="1"/>
</dbReference>
<gene>
    <name evidence="12" type="ORF">SISNIDRAFT_548669</name>
</gene>
<dbReference type="AlphaFoldDB" id="A0A164WTA0"/>
<evidence type="ECO:0000256" key="9">
    <source>
        <dbReference type="PROSITE-ProRule" id="PRU00175"/>
    </source>
</evidence>
<keyword evidence="13" id="KW-1185">Reference proteome</keyword>
<feature type="domain" description="RING-type" evidence="11">
    <location>
        <begin position="21"/>
        <end position="72"/>
    </location>
</feature>
<feature type="compositionally biased region" description="Basic and acidic residues" evidence="10">
    <location>
        <begin position="341"/>
        <end position="356"/>
    </location>
</feature>
<dbReference type="InterPro" id="IPR001841">
    <property type="entry name" value="Znf_RING"/>
</dbReference>
<evidence type="ECO:0000256" key="2">
    <source>
        <dbReference type="ARBA" id="ARBA00012483"/>
    </source>
</evidence>
<keyword evidence="3" id="KW-0808">Transferase</keyword>
<dbReference type="Proteomes" id="UP000076722">
    <property type="component" value="Unassembled WGS sequence"/>
</dbReference>
<name>A0A164WTA0_9AGAM</name>
<evidence type="ECO:0000256" key="3">
    <source>
        <dbReference type="ARBA" id="ARBA00022679"/>
    </source>
</evidence>
<keyword evidence="5 9" id="KW-0863">Zinc-finger</keyword>
<dbReference type="GO" id="GO:0006513">
    <property type="term" value="P:protein monoubiquitination"/>
    <property type="evidence" value="ECO:0007669"/>
    <property type="project" value="TreeGrafter"/>
</dbReference>
<evidence type="ECO:0000256" key="8">
    <source>
        <dbReference type="ARBA" id="ARBA00023163"/>
    </source>
</evidence>
<feature type="compositionally biased region" description="Basic and acidic residues" evidence="10">
    <location>
        <begin position="364"/>
        <end position="374"/>
    </location>
</feature>
<dbReference type="SMART" id="SM00184">
    <property type="entry name" value="RING"/>
    <property type="match status" value="1"/>
</dbReference>
<dbReference type="Gene3D" id="3.30.40.10">
    <property type="entry name" value="Zinc/RING finger domain, C3HC4 (zinc finger)"/>
    <property type="match status" value="1"/>
</dbReference>
<dbReference type="SUPFAM" id="SSF57850">
    <property type="entry name" value="RING/U-box"/>
    <property type="match status" value="1"/>
</dbReference>
<dbReference type="Pfam" id="PF00097">
    <property type="entry name" value="zf-C3HC4"/>
    <property type="match status" value="1"/>
</dbReference>
<feature type="region of interest" description="Disordered" evidence="10">
    <location>
        <begin position="94"/>
        <end position="129"/>
    </location>
</feature>
<dbReference type="OrthoDB" id="21204at2759"/>
<evidence type="ECO:0000256" key="6">
    <source>
        <dbReference type="ARBA" id="ARBA00022833"/>
    </source>
</evidence>
<feature type="compositionally biased region" description="Polar residues" evidence="10">
    <location>
        <begin position="376"/>
        <end position="392"/>
    </location>
</feature>
<evidence type="ECO:0000256" key="10">
    <source>
        <dbReference type="SAM" id="MobiDB-lite"/>
    </source>
</evidence>
<evidence type="ECO:0000259" key="11">
    <source>
        <dbReference type="PROSITE" id="PS50089"/>
    </source>
</evidence>
<dbReference type="STRING" id="1314777.A0A164WTA0"/>
<proteinExistence type="predicted"/>
<dbReference type="InterPro" id="IPR013083">
    <property type="entry name" value="Znf_RING/FYVE/PHD"/>
</dbReference>
<keyword evidence="8" id="KW-0804">Transcription</keyword>
<evidence type="ECO:0000313" key="13">
    <source>
        <dbReference type="Proteomes" id="UP000076722"/>
    </source>
</evidence>
<dbReference type="PANTHER" id="PTHR46077">
    <property type="entry name" value="E3 UBIQUITIN-PROTEIN LIGASE TOPORS"/>
    <property type="match status" value="1"/>
</dbReference>
<sequence>MTMSEPEEVLERVSDTEPENCIICLQPITDNVVLPACGHRGCCFQCMLLWIATSSTVASGHGKSLRRCPLCNTPIGNHIIHGIRGQYDFERHWLAPPSSPTARPSTSNERHADNASGRTGQIGPRRGITRVDRRQQVVDELERAIERRRHMYRHGMFVKHIASNRHTQYKPTLTPSRFAASPDLISRATKFIRRELRVWNGLDVEFLTRYLLSILCSIDIRTDSAVRLISEFLDDGAWIPSPWGEEPGASSSSGIELGNRTYAEHFAHELYAYLRSPCIDIAEWDRLIQYDEPQLYFSESGSNAARHVSPPRGAHNDAIRTVPKRLTPERRSDRRRCGHQRSVEWDERIKVTRAPREGTPPSAPDRDLAHRDLLNADTSSKPGVATDSNPPEQSEHSGFSGPPKNSFRIGQGSTIHPVTIDTIAPLSRAEGTQWSASLHYEPPSSVDAQAKDPSRQDLIDLDGREELKIRGYASRKFAGNPDGVDSLMGTDQLDGSVYVKPTLNRNTPQAIMLQFTERFSVRNRELDATGGLH</sequence>
<reference evidence="12 13" key="1">
    <citation type="journal article" date="2016" name="Mol. Biol. Evol.">
        <title>Comparative Genomics of Early-Diverging Mushroom-Forming Fungi Provides Insights into the Origins of Lignocellulose Decay Capabilities.</title>
        <authorList>
            <person name="Nagy L.G."/>
            <person name="Riley R."/>
            <person name="Tritt A."/>
            <person name="Adam C."/>
            <person name="Daum C."/>
            <person name="Floudas D."/>
            <person name="Sun H."/>
            <person name="Yadav J.S."/>
            <person name="Pangilinan J."/>
            <person name="Larsson K.H."/>
            <person name="Matsuura K."/>
            <person name="Barry K."/>
            <person name="Labutti K."/>
            <person name="Kuo R."/>
            <person name="Ohm R.A."/>
            <person name="Bhattacharya S.S."/>
            <person name="Shirouzu T."/>
            <person name="Yoshinaga Y."/>
            <person name="Martin F.M."/>
            <person name="Grigoriev I.V."/>
            <person name="Hibbett D.S."/>
        </authorList>
    </citation>
    <scope>NUCLEOTIDE SEQUENCE [LARGE SCALE GENOMIC DNA]</scope>
    <source>
        <strain evidence="12 13">HHB9708</strain>
    </source>
</reference>
<dbReference type="EC" id="2.3.2.27" evidence="2"/>
<dbReference type="GO" id="GO:0061630">
    <property type="term" value="F:ubiquitin protein ligase activity"/>
    <property type="evidence" value="ECO:0007669"/>
    <property type="project" value="UniProtKB-EC"/>
</dbReference>
<keyword evidence="6" id="KW-0862">Zinc</keyword>
<protein>
    <recommendedName>
        <fullName evidence="2">RING-type E3 ubiquitin transferase</fullName>
        <ecNumber evidence="2">2.3.2.27</ecNumber>
    </recommendedName>
</protein>
<accession>A0A164WTA0</accession>